<evidence type="ECO:0000259" key="1">
    <source>
        <dbReference type="PROSITE" id="PS51841"/>
    </source>
</evidence>
<proteinExistence type="predicted"/>
<reference evidence="2" key="1">
    <citation type="submission" date="2018-05" db="EMBL/GenBank/DDBJ databases">
        <authorList>
            <person name="Lanie J.A."/>
            <person name="Ng W.-L."/>
            <person name="Kazmierczak K.M."/>
            <person name="Andrzejewski T.M."/>
            <person name="Davidsen T.M."/>
            <person name="Wayne K.J."/>
            <person name="Tettelin H."/>
            <person name="Glass J.I."/>
            <person name="Rusch D."/>
            <person name="Podicherti R."/>
            <person name="Tsui H.-C.T."/>
            <person name="Winkler M.E."/>
        </authorList>
    </citation>
    <scope>NUCLEOTIDE SEQUENCE</scope>
</reference>
<dbReference type="AlphaFoldDB" id="A0A382KW37"/>
<gene>
    <name evidence="2" type="ORF">METZ01_LOCUS280649</name>
</gene>
<name>A0A382KW37_9ZZZZ</name>
<dbReference type="SUPFAM" id="SSF74853">
    <property type="entry name" value="Lamin A/C globular tail domain"/>
    <property type="match status" value="1"/>
</dbReference>
<dbReference type="EMBL" id="UINC01082744">
    <property type="protein sequence ID" value="SVC27795.1"/>
    <property type="molecule type" value="Genomic_DNA"/>
</dbReference>
<feature type="domain" description="LTD" evidence="1">
    <location>
        <begin position="25"/>
        <end position="159"/>
    </location>
</feature>
<dbReference type="Gene3D" id="2.60.40.1260">
    <property type="entry name" value="Lamin Tail domain"/>
    <property type="match status" value="1"/>
</dbReference>
<dbReference type="InterPro" id="IPR001322">
    <property type="entry name" value="Lamin_tail_dom"/>
</dbReference>
<evidence type="ECO:0000313" key="2">
    <source>
        <dbReference type="EMBL" id="SVC27795.1"/>
    </source>
</evidence>
<dbReference type="PROSITE" id="PS51841">
    <property type="entry name" value="LTD"/>
    <property type="match status" value="1"/>
</dbReference>
<organism evidence="2">
    <name type="scientific">marine metagenome</name>
    <dbReference type="NCBI Taxonomy" id="408172"/>
    <lineage>
        <taxon>unclassified sequences</taxon>
        <taxon>metagenomes</taxon>
        <taxon>ecological metagenomes</taxon>
    </lineage>
</organism>
<dbReference type="InterPro" id="IPR036415">
    <property type="entry name" value="Lamin_tail_dom_sf"/>
</dbReference>
<protein>
    <recommendedName>
        <fullName evidence="1">LTD domain-containing protein</fullName>
    </recommendedName>
</protein>
<accession>A0A382KW37</accession>
<dbReference type="Pfam" id="PF00932">
    <property type="entry name" value="LTD"/>
    <property type="match status" value="1"/>
</dbReference>
<sequence>MQRLLCAIITIFALFAFPSPPNASDDVTYDAAAPPGPFVISELMWWSGSSGSSADEWIELYNRGSATIDLSGWTLTRLTTANFRSCLSLALPLSRRARPSLLPTTLPTTKNPAWPPEPHFVSTSISLPNSKLLLQLHDNTPTNGGQLIDSVDDGRGTPFAGSTAPKQAMVRIAFDQPGHQSTSWATATMQSGWDANATEIGTPGSIPSYFLIGKEDVNQTGINTLIEPRNWGSLKRDSF</sequence>